<accession>A0AC59ZJG2</accession>
<reference evidence="1" key="2">
    <citation type="submission" date="2025-03" db="EMBL/GenBank/DDBJ databases">
        <authorList>
            <consortium name="ELIXIR-Norway"/>
            <consortium name="Elixir Norway"/>
        </authorList>
    </citation>
    <scope>NUCLEOTIDE SEQUENCE</scope>
</reference>
<dbReference type="Proteomes" id="UP001162501">
    <property type="component" value="Chromosome 3"/>
</dbReference>
<protein>
    <submittedName>
        <fullName evidence="1">Uncharacterized protein</fullName>
    </submittedName>
</protein>
<proteinExistence type="predicted"/>
<organism evidence="1 2">
    <name type="scientific">Rangifer tarandus platyrhynchus</name>
    <name type="common">Svalbard reindeer</name>
    <dbReference type="NCBI Taxonomy" id="3082113"/>
    <lineage>
        <taxon>Eukaryota</taxon>
        <taxon>Metazoa</taxon>
        <taxon>Chordata</taxon>
        <taxon>Craniata</taxon>
        <taxon>Vertebrata</taxon>
        <taxon>Euteleostomi</taxon>
        <taxon>Mammalia</taxon>
        <taxon>Eutheria</taxon>
        <taxon>Laurasiatheria</taxon>
        <taxon>Artiodactyla</taxon>
        <taxon>Ruminantia</taxon>
        <taxon>Pecora</taxon>
        <taxon>Cervidae</taxon>
        <taxon>Odocoileinae</taxon>
        <taxon>Rangifer</taxon>
    </lineage>
</organism>
<evidence type="ECO:0000313" key="1">
    <source>
        <dbReference type="EMBL" id="CAN0444091.1"/>
    </source>
</evidence>
<reference evidence="1" key="1">
    <citation type="submission" date="2023-05" db="EMBL/GenBank/DDBJ databases">
        <authorList>
            <consortium name="ELIXIR-Norway"/>
        </authorList>
    </citation>
    <scope>NUCLEOTIDE SEQUENCE</scope>
</reference>
<name>A0AC59ZJG2_RANTA</name>
<gene>
    <name evidence="1" type="ORF">MRATA1EN22A_LOCUS19280</name>
</gene>
<sequence>MAGNFVYCGIPIAQRAHACGQGTFFLLCMQVLPSCISPRPNLHPFADPPGSSGHCRHLPAKASMTRILAFIFRIWECSYRVISQKPSIPTAPGASQPESGSI</sequence>
<dbReference type="EMBL" id="OX596087">
    <property type="protein sequence ID" value="CAN0444091.1"/>
    <property type="molecule type" value="Genomic_DNA"/>
</dbReference>
<evidence type="ECO:0000313" key="2">
    <source>
        <dbReference type="Proteomes" id="UP001162501"/>
    </source>
</evidence>